<dbReference type="EMBL" id="JAMFMB010000012">
    <property type="protein sequence ID" value="MCL6284023.1"/>
    <property type="molecule type" value="Genomic_DNA"/>
</dbReference>
<organism evidence="1 2">
    <name type="scientific">Ruegeria spongiae</name>
    <dbReference type="NCBI Taxonomy" id="2942209"/>
    <lineage>
        <taxon>Bacteria</taxon>
        <taxon>Pseudomonadati</taxon>
        <taxon>Pseudomonadota</taxon>
        <taxon>Alphaproteobacteria</taxon>
        <taxon>Rhodobacterales</taxon>
        <taxon>Roseobacteraceae</taxon>
        <taxon>Ruegeria</taxon>
    </lineage>
</organism>
<accession>A0ABT0Q4B8</accession>
<evidence type="ECO:0000313" key="2">
    <source>
        <dbReference type="Proteomes" id="UP001203880"/>
    </source>
</evidence>
<sequence length="423" mass="46569">MLKRIAPIANRLRSLAPRRQAQAPKSPRVRRLSVPAALVAEDRLNIPVNERALEECEADLIRERGRFLVRQERWGDLAHAMRQAEAQRDSTQGGLPSVDLLAFGARADVVESVEQALTSESADDENLLLDGVMGFEAALQDHQGDPMIALVVALTHIDLGWAWRGQGWPEATPPRHERRANAHFDRARTLLSRQCGATLQSPALLAAGCAARAGGSDGALAVADEYETLIDLAPENPRHMRALGNHMLPRWFGSYGALELEARRTAVRTQFMWGAGGYAWVYFDAIVLDAGACARVDVPFFLDGLRDILRARPDQEMVNLLTAFCCVALPGGAGGNDPGRDNRARIAAAADWLIRDHLTEIHPLIWAHASDRFVNNLHVRSSRQFASRGRADALRCLSALFADEIRQGQRVTFTPDGLRLEAL</sequence>
<gene>
    <name evidence="1" type="ORF">M3P21_10820</name>
</gene>
<comment type="caution">
    <text evidence="1">The sequence shown here is derived from an EMBL/GenBank/DDBJ whole genome shotgun (WGS) entry which is preliminary data.</text>
</comment>
<protein>
    <submittedName>
        <fullName evidence="1">Uncharacterized protein</fullName>
    </submittedName>
</protein>
<reference evidence="1" key="1">
    <citation type="submission" date="2022-05" db="EMBL/GenBank/DDBJ databases">
        <authorList>
            <person name="Park J.-S."/>
        </authorList>
    </citation>
    <scope>NUCLEOTIDE SEQUENCE</scope>
    <source>
        <strain evidence="1">2012CJ41-6</strain>
    </source>
</reference>
<dbReference type="RefSeq" id="WP_249709982.1">
    <property type="nucleotide sequence ID" value="NZ_JAMFMB010000012.1"/>
</dbReference>
<dbReference type="Proteomes" id="UP001203880">
    <property type="component" value="Unassembled WGS sequence"/>
</dbReference>
<evidence type="ECO:0000313" key="1">
    <source>
        <dbReference type="EMBL" id="MCL6284023.1"/>
    </source>
</evidence>
<name>A0ABT0Q4B8_9RHOB</name>
<keyword evidence="2" id="KW-1185">Reference proteome</keyword>
<proteinExistence type="predicted"/>